<protein>
    <submittedName>
        <fullName evidence="2">Polyphosphate glucokinase</fullName>
    </submittedName>
</protein>
<dbReference type="Gene3D" id="3.30.420.40">
    <property type="match status" value="2"/>
</dbReference>
<accession>A0A8J3S1B4</accession>
<dbReference type="Proteomes" id="UP000655044">
    <property type="component" value="Unassembled WGS sequence"/>
</dbReference>
<name>A0A8J3S1B4_PLARO</name>
<gene>
    <name evidence="2" type="ORF">Pro02_34270</name>
</gene>
<comment type="similarity">
    <text evidence="1">Belongs to the ROK (NagC/XylR) family.</text>
</comment>
<evidence type="ECO:0000313" key="3">
    <source>
        <dbReference type="Proteomes" id="UP000655044"/>
    </source>
</evidence>
<dbReference type="InterPro" id="IPR000600">
    <property type="entry name" value="ROK"/>
</dbReference>
<comment type="caution">
    <text evidence="2">The sequence shown here is derived from an EMBL/GenBank/DDBJ whole genome shotgun (WGS) entry which is preliminary data.</text>
</comment>
<dbReference type="PANTHER" id="PTHR18964">
    <property type="entry name" value="ROK (REPRESSOR, ORF, KINASE) FAMILY"/>
    <property type="match status" value="1"/>
</dbReference>
<dbReference type="PANTHER" id="PTHR18964:SF146">
    <property type="entry name" value="POLYPHOSPHATE GLUCOKINASE"/>
    <property type="match status" value="1"/>
</dbReference>
<reference evidence="2" key="1">
    <citation type="submission" date="2021-01" db="EMBL/GenBank/DDBJ databases">
        <title>Whole genome shotgun sequence of Planobispora rosea NBRC 15558.</title>
        <authorList>
            <person name="Komaki H."/>
            <person name="Tamura T."/>
        </authorList>
    </citation>
    <scope>NUCLEOTIDE SEQUENCE</scope>
    <source>
        <strain evidence="2">NBRC 15558</strain>
    </source>
</reference>
<dbReference type="CDD" id="cd24058">
    <property type="entry name" value="ASKHA_NBD_ROK_PPGK"/>
    <property type="match status" value="1"/>
</dbReference>
<dbReference type="Pfam" id="PF00480">
    <property type="entry name" value="ROK"/>
    <property type="match status" value="1"/>
</dbReference>
<dbReference type="RefSeq" id="WP_189242212.1">
    <property type="nucleotide sequence ID" value="NZ_BMQP01000011.1"/>
</dbReference>
<organism evidence="2 3">
    <name type="scientific">Planobispora rosea</name>
    <dbReference type="NCBI Taxonomy" id="35762"/>
    <lineage>
        <taxon>Bacteria</taxon>
        <taxon>Bacillati</taxon>
        <taxon>Actinomycetota</taxon>
        <taxon>Actinomycetes</taxon>
        <taxon>Streptosporangiales</taxon>
        <taxon>Streptosporangiaceae</taxon>
        <taxon>Planobispora</taxon>
    </lineage>
</organism>
<evidence type="ECO:0000256" key="1">
    <source>
        <dbReference type="ARBA" id="ARBA00006479"/>
    </source>
</evidence>
<dbReference type="NCBIfam" id="NF045942">
    <property type="entry name" value="PolPhglucPhase"/>
    <property type="match status" value="1"/>
</dbReference>
<dbReference type="EMBL" id="BOOI01000031">
    <property type="protein sequence ID" value="GIH85019.1"/>
    <property type="molecule type" value="Genomic_DNA"/>
</dbReference>
<sequence>MRALGIDIGGSGIKGAPVDLERGELIEERFRIPTPVPAVPEAVAEVVGRIAGHFSWIGPVGVTFPGVVLDGITMTAANLDSGWIGTDARGLFSAATGRPVAVLNDADAAGLAEVAAGAAKGEAGVVLMLTFGTGIGSALFIDGRLVPNTELGHLELGGKEAEKRASDHAREHHDLSWKEWAERVEDYLRHVEMLFSPSLIIIGGGVSKKSEKFLPLVRVRTRVVPAALLNSAGIVGAAMAAAAL</sequence>
<keyword evidence="3" id="KW-1185">Reference proteome</keyword>
<dbReference type="InterPro" id="IPR043129">
    <property type="entry name" value="ATPase_NBD"/>
</dbReference>
<dbReference type="SUPFAM" id="SSF53067">
    <property type="entry name" value="Actin-like ATPase domain"/>
    <property type="match status" value="1"/>
</dbReference>
<dbReference type="AlphaFoldDB" id="A0A8J3S1B4"/>
<proteinExistence type="inferred from homology"/>
<evidence type="ECO:0000313" key="2">
    <source>
        <dbReference type="EMBL" id="GIH85019.1"/>
    </source>
</evidence>